<comment type="caution">
    <text evidence="3">The sequence shown here is derived from an EMBL/GenBank/DDBJ whole genome shotgun (WGS) entry which is preliminary data.</text>
</comment>
<accession>A0A024G7V2</accession>
<proteinExistence type="predicted"/>
<dbReference type="InterPro" id="IPR013969">
    <property type="entry name" value="Oligosacch_biosynth_Alg14"/>
</dbReference>
<gene>
    <name evidence="3" type="ORF">BN9_031600</name>
</gene>
<dbReference type="EMBL" id="CAIX01000033">
    <property type="protein sequence ID" value="CCI42376.1"/>
    <property type="molecule type" value="Genomic_DNA"/>
</dbReference>
<dbReference type="PANTHER" id="PTHR43674:SF16">
    <property type="entry name" value="CARBON-NITROGEN FAMILY, PUTATIVE (AFU_ORTHOLOGUE AFUA_5G02350)-RELATED"/>
    <property type="match status" value="1"/>
</dbReference>
<dbReference type="GO" id="GO:0016811">
    <property type="term" value="F:hydrolase activity, acting on carbon-nitrogen (but not peptide) bonds, in linear amides"/>
    <property type="evidence" value="ECO:0007669"/>
    <property type="project" value="TreeGrafter"/>
</dbReference>
<reference evidence="3 4" key="1">
    <citation type="submission" date="2012-05" db="EMBL/GenBank/DDBJ databases">
        <title>Recombination and specialization in a pathogen metapopulation.</title>
        <authorList>
            <person name="Gardiner A."/>
            <person name="Kemen E."/>
            <person name="Schultz-Larsen T."/>
            <person name="MacLean D."/>
            <person name="Van Oosterhout C."/>
            <person name="Jones J.D.G."/>
        </authorList>
    </citation>
    <scope>NUCLEOTIDE SEQUENCE [LARGE SCALE GENOMIC DNA]</scope>
    <source>
        <strain evidence="3 4">Ac Nc2</strain>
    </source>
</reference>
<dbReference type="Gene3D" id="3.60.110.10">
    <property type="entry name" value="Carbon-nitrogen hydrolase"/>
    <property type="match status" value="1"/>
</dbReference>
<evidence type="ECO:0000313" key="3">
    <source>
        <dbReference type="EMBL" id="CCI42376.1"/>
    </source>
</evidence>
<dbReference type="Gene3D" id="3.40.50.2000">
    <property type="entry name" value="Glycogen Phosphorylase B"/>
    <property type="match status" value="1"/>
</dbReference>
<evidence type="ECO:0000313" key="4">
    <source>
        <dbReference type="Proteomes" id="UP000053237"/>
    </source>
</evidence>
<dbReference type="InterPro" id="IPR003010">
    <property type="entry name" value="C-N_Hydrolase"/>
</dbReference>
<dbReference type="PROSITE" id="PS50263">
    <property type="entry name" value="CN_HYDROLASE"/>
    <property type="match status" value="1"/>
</dbReference>
<keyword evidence="1" id="KW-0378">Hydrolase</keyword>
<dbReference type="InParanoid" id="A0A024G7V2"/>
<feature type="domain" description="CN hydrolase" evidence="2">
    <location>
        <begin position="158"/>
        <end position="411"/>
    </location>
</feature>
<dbReference type="SUPFAM" id="SSF56317">
    <property type="entry name" value="Carbon-nitrogen hydrolase"/>
    <property type="match status" value="1"/>
</dbReference>
<dbReference type="Proteomes" id="UP000053237">
    <property type="component" value="Unassembled WGS sequence"/>
</dbReference>
<keyword evidence="4" id="KW-1185">Reference proteome</keyword>
<dbReference type="Pfam" id="PF00795">
    <property type="entry name" value="CN_hydrolase"/>
    <property type="match status" value="1"/>
</dbReference>
<evidence type="ECO:0000259" key="2">
    <source>
        <dbReference type="PROSITE" id="PS50263"/>
    </source>
</evidence>
<dbReference type="PANTHER" id="PTHR43674">
    <property type="entry name" value="NITRILASE C965.09-RELATED"/>
    <property type="match status" value="1"/>
</dbReference>
<evidence type="ECO:0000256" key="1">
    <source>
        <dbReference type="ARBA" id="ARBA00022801"/>
    </source>
</evidence>
<dbReference type="InterPro" id="IPR050345">
    <property type="entry name" value="Aliph_Amidase/BUP"/>
</dbReference>
<organism evidence="3 4">
    <name type="scientific">Albugo candida</name>
    <dbReference type="NCBI Taxonomy" id="65357"/>
    <lineage>
        <taxon>Eukaryota</taxon>
        <taxon>Sar</taxon>
        <taxon>Stramenopiles</taxon>
        <taxon>Oomycota</taxon>
        <taxon>Peronosporomycetes</taxon>
        <taxon>Albuginales</taxon>
        <taxon>Albuginaceae</taxon>
        <taxon>Albugo</taxon>
    </lineage>
</organism>
<dbReference type="Pfam" id="PF08660">
    <property type="entry name" value="Alg14"/>
    <property type="match status" value="1"/>
</dbReference>
<dbReference type="GO" id="GO:0006488">
    <property type="term" value="P:dolichol-linked oligosaccharide biosynthetic process"/>
    <property type="evidence" value="ECO:0007669"/>
    <property type="project" value="InterPro"/>
</dbReference>
<dbReference type="STRING" id="65357.A0A024G7V2"/>
<dbReference type="OrthoDB" id="412018at2759"/>
<dbReference type="CDD" id="cd07573">
    <property type="entry name" value="CPA"/>
    <property type="match status" value="1"/>
</dbReference>
<sequence>MIVLGSGGHTTEMLQLIRKLDTEIYSPITFVVASSDSTSIEKTKLDRHLHPNDQFIVIPRSREVGQSWLTSIWTTLHSLIICFHIIWIQRPDLLLCNGPGTSVPVCVAVKLYHFVGILFNPKILFCSVSSQSSASQKKALDNLSCAFMSKDSTYERVITVAATQMCCALQEENLKKAESLIRIAASRGAQIVLLQELFHFGYFPIETNAAHFQLATTVADSSLIRRMASLAKELRVVLPISFFERHHNSYYNSCAIIDADGSILGTIRKHHISDRLGYNEKYYFSPSDEPFRAFKTRYGRIGVAIGSDQWYPEVARGLVLHGAEILFFTSAMGSSLYDLRNDPRDQWQRVLQGHAAANMVPVIASNRVGTETVDGAQVTFTGSSFITGQTGELLKVADRESEGVLVETFDLEKYHIRRASWGLLRDRRPEIYRSITTRDG</sequence>
<name>A0A024G7V2_9STRA</name>
<protein>
    <recommendedName>
        <fullName evidence="2">CN hydrolase domain-containing protein</fullName>
    </recommendedName>
</protein>
<dbReference type="InterPro" id="IPR036526">
    <property type="entry name" value="C-N_Hydrolase_sf"/>
</dbReference>
<dbReference type="AlphaFoldDB" id="A0A024G7V2"/>